<dbReference type="Gene3D" id="3.30.230.10">
    <property type="match status" value="1"/>
</dbReference>
<dbReference type="GO" id="GO:0005829">
    <property type="term" value="C:cytosol"/>
    <property type="evidence" value="ECO:0007669"/>
    <property type="project" value="TreeGrafter"/>
</dbReference>
<comment type="similarity">
    <text evidence="11 13">Belongs to the RecA family. RadA subfamily.</text>
</comment>
<dbReference type="CDD" id="cd01121">
    <property type="entry name" value="RadA_SMS_N"/>
    <property type="match status" value="1"/>
</dbReference>
<dbReference type="InterPro" id="IPR020588">
    <property type="entry name" value="RecA_ATP-bd"/>
</dbReference>
<dbReference type="PANTHER" id="PTHR32472:SF10">
    <property type="entry name" value="DNA REPAIR PROTEIN RADA-LIKE PROTEIN"/>
    <property type="match status" value="1"/>
</dbReference>
<dbReference type="HAMAP" id="MF_01498">
    <property type="entry name" value="RadA_bact"/>
    <property type="match status" value="1"/>
</dbReference>
<dbReference type="InterPro" id="IPR003593">
    <property type="entry name" value="AAA+_ATPase"/>
</dbReference>
<feature type="short sequence motif" description="RadA KNRFG motif" evidence="11">
    <location>
        <begin position="256"/>
        <end position="260"/>
    </location>
</feature>
<dbReference type="Gene3D" id="3.40.50.300">
    <property type="entry name" value="P-loop containing nucleotide triphosphate hydrolases"/>
    <property type="match status" value="1"/>
</dbReference>
<keyword evidence="5" id="KW-0378">Hydrolase</keyword>
<keyword evidence="4 13" id="KW-0863">Zinc-finger</keyword>
<keyword evidence="7 11" id="KW-0067">ATP-binding</keyword>
<dbReference type="InterPro" id="IPR020568">
    <property type="entry name" value="Ribosomal_Su5_D2-typ_SF"/>
</dbReference>
<dbReference type="EMBL" id="DSYQ01000008">
    <property type="protein sequence ID" value="HGT71042.1"/>
    <property type="molecule type" value="Genomic_DNA"/>
</dbReference>
<organism evidence="15">
    <name type="scientific">candidate division CPR3 bacterium</name>
    <dbReference type="NCBI Taxonomy" id="2268181"/>
    <lineage>
        <taxon>Bacteria</taxon>
        <taxon>Bacteria division CPR3</taxon>
    </lineage>
</organism>
<dbReference type="NCBIfam" id="TIGR00416">
    <property type="entry name" value="sms"/>
    <property type="match status" value="1"/>
</dbReference>
<feature type="binding site" evidence="11">
    <location>
        <begin position="97"/>
        <end position="104"/>
    </location>
    <ligand>
        <name>ATP</name>
        <dbReference type="ChEBI" id="CHEBI:30616"/>
    </ligand>
</feature>
<evidence type="ECO:0000256" key="8">
    <source>
        <dbReference type="ARBA" id="ARBA00023016"/>
    </source>
</evidence>
<dbReference type="GO" id="GO:0008270">
    <property type="term" value="F:zinc ion binding"/>
    <property type="evidence" value="ECO:0007669"/>
    <property type="project" value="UniProtKB-KW"/>
</dbReference>
<evidence type="ECO:0000256" key="11">
    <source>
        <dbReference type="HAMAP-Rule" id="MF_01498"/>
    </source>
</evidence>
<sequence>MSKTNSKFVCNNCGAEFLRWQGKCSSCNEWETLTEVKTSARMPNSKFPMSNSGAPSAILSLDQVDSKNFERIKTNISEFDRVLGGGIVLGSLVLLGGDPGIGKSTLLLQGLVGISQNNSVSKILYVSGEESAQQIKLRAERLKIKNEKIFLLAESDLESILATIETEKPNLVIIDSIQTVYSDQIASASGSIVQVKNATENLMRVAKSTNIPVLIIGHVTKDGGIAGPKTLEHLVDVVLYLEGDRYQSFRILRGIKNRFGKTSEVGIFEMEEDGMTEVTNPSKVFLEERLEGASGVAVSSIIEGNRPFLVEIQALCSKSYFGYPKRTASGIDLNRLNLLIAIIEKRVGVDMAQFDVYLNVVGGIKIRENSTDLACALAIISAAKNKPIDDKTAVFGELGLSGEIRSVPNLEKRIEEATRMGFDKIIIPKQNSGSKLKAVGKAKLIEIKTLKNAMKVFV</sequence>
<keyword evidence="6 13" id="KW-0862">Zinc</keyword>
<keyword evidence="1 11" id="KW-0479">Metal-binding</keyword>
<keyword evidence="3 11" id="KW-0227">DNA damage</keyword>
<dbReference type="PRINTS" id="PR01874">
    <property type="entry name" value="DNAREPAIRADA"/>
</dbReference>
<dbReference type="Pfam" id="PF18073">
    <property type="entry name" value="Zn_ribbon_LapB"/>
    <property type="match status" value="1"/>
</dbReference>
<dbReference type="InterPro" id="IPR027417">
    <property type="entry name" value="P-loop_NTPase"/>
</dbReference>
<feature type="domain" description="RecA family profile 1" evidence="14">
    <location>
        <begin position="68"/>
        <end position="219"/>
    </location>
</feature>
<dbReference type="Pfam" id="PF13481">
    <property type="entry name" value="AAA_25"/>
    <property type="match status" value="1"/>
</dbReference>
<dbReference type="GO" id="GO:0003684">
    <property type="term" value="F:damaged DNA binding"/>
    <property type="evidence" value="ECO:0007669"/>
    <property type="project" value="InterPro"/>
</dbReference>
<dbReference type="InterPro" id="IPR014721">
    <property type="entry name" value="Ribsml_uS5_D2-typ_fold_subgr"/>
</dbReference>
<evidence type="ECO:0000256" key="13">
    <source>
        <dbReference type="RuleBase" id="RU003555"/>
    </source>
</evidence>
<evidence type="ECO:0000259" key="14">
    <source>
        <dbReference type="PROSITE" id="PS50162"/>
    </source>
</evidence>
<dbReference type="PROSITE" id="PS50162">
    <property type="entry name" value="RECA_2"/>
    <property type="match status" value="1"/>
</dbReference>
<dbReference type="SMART" id="SM00382">
    <property type="entry name" value="AAA"/>
    <property type="match status" value="1"/>
</dbReference>
<gene>
    <name evidence="11 15" type="primary">radA</name>
    <name evidence="15" type="ORF">ENT43_02155</name>
</gene>
<feature type="region of interest" description="Lon-protease-like" evidence="11">
    <location>
        <begin position="355"/>
        <end position="458"/>
    </location>
</feature>
<dbReference type="GO" id="GO:0140664">
    <property type="term" value="F:ATP-dependent DNA damage sensor activity"/>
    <property type="evidence" value="ECO:0007669"/>
    <property type="project" value="InterPro"/>
</dbReference>
<dbReference type="GO" id="GO:0005524">
    <property type="term" value="F:ATP binding"/>
    <property type="evidence" value="ECO:0007669"/>
    <property type="project" value="UniProtKB-UniRule"/>
</dbReference>
<evidence type="ECO:0000256" key="3">
    <source>
        <dbReference type="ARBA" id="ARBA00022763"/>
    </source>
</evidence>
<reference evidence="15" key="1">
    <citation type="journal article" date="2020" name="mSystems">
        <title>Genome- and Community-Level Interaction Insights into Carbon Utilization and Element Cycling Functions of Hydrothermarchaeota in Hydrothermal Sediment.</title>
        <authorList>
            <person name="Zhou Z."/>
            <person name="Liu Y."/>
            <person name="Xu W."/>
            <person name="Pan J."/>
            <person name="Luo Z.H."/>
            <person name="Li M."/>
        </authorList>
    </citation>
    <scope>NUCLEOTIDE SEQUENCE [LARGE SCALE GENOMIC DNA]</scope>
    <source>
        <strain evidence="15">SpSt-579</strain>
    </source>
</reference>
<dbReference type="PANTHER" id="PTHR32472">
    <property type="entry name" value="DNA REPAIR PROTEIN RADA"/>
    <property type="match status" value="1"/>
</dbReference>
<protein>
    <recommendedName>
        <fullName evidence="11 12">DNA repair protein RadA</fullName>
    </recommendedName>
</protein>
<dbReference type="GO" id="GO:0016787">
    <property type="term" value="F:hydrolase activity"/>
    <property type="evidence" value="ECO:0007669"/>
    <property type="project" value="UniProtKB-KW"/>
</dbReference>
<comment type="function">
    <text evidence="11">Plays a role in repairing double-strand DNA breaks, probably involving stabilizing or processing branched DNA or blocked replication forks.</text>
</comment>
<evidence type="ECO:0000256" key="9">
    <source>
        <dbReference type="ARBA" id="ARBA00023125"/>
    </source>
</evidence>
<dbReference type="FunFam" id="3.40.50.300:FF:000050">
    <property type="entry name" value="DNA repair protein RadA"/>
    <property type="match status" value="1"/>
</dbReference>
<dbReference type="SUPFAM" id="SSF54211">
    <property type="entry name" value="Ribosomal protein S5 domain 2-like"/>
    <property type="match status" value="1"/>
</dbReference>
<dbReference type="GO" id="GO:0000725">
    <property type="term" value="P:recombinational repair"/>
    <property type="evidence" value="ECO:0007669"/>
    <property type="project" value="UniProtKB-UniRule"/>
</dbReference>
<dbReference type="Pfam" id="PF13541">
    <property type="entry name" value="ChlI"/>
    <property type="match status" value="1"/>
</dbReference>
<dbReference type="InterPro" id="IPR041166">
    <property type="entry name" value="Rubredoxin_2"/>
</dbReference>
<comment type="function">
    <text evidence="13">DNA-dependent ATPase involved in processing of recombination intermediates, plays a role in repairing DNA breaks. Stimulates the branch migration of RecA-mediated strand transfer reactions, allowing the 3' invading strand to extend heteroduplex DNA faster. Binds ssDNA in the presence of ADP but not other nucleotides, has ATPase activity that is stimulated by ssDNA and various branched DNA structures, but inhibited by SSB. Does not have RecA's homology-searching function.</text>
</comment>
<name>A0A7C4R2H3_UNCC3</name>
<dbReference type="AlphaFoldDB" id="A0A7C4R2H3"/>
<evidence type="ECO:0000256" key="1">
    <source>
        <dbReference type="ARBA" id="ARBA00022723"/>
    </source>
</evidence>
<keyword evidence="2 11" id="KW-0547">Nucleotide-binding</keyword>
<evidence type="ECO:0000256" key="12">
    <source>
        <dbReference type="NCBIfam" id="TIGR00416"/>
    </source>
</evidence>
<evidence type="ECO:0000313" key="15">
    <source>
        <dbReference type="EMBL" id="HGT71042.1"/>
    </source>
</evidence>
<evidence type="ECO:0000256" key="5">
    <source>
        <dbReference type="ARBA" id="ARBA00022801"/>
    </source>
</evidence>
<comment type="domain">
    <text evidence="11">The middle region has homology to RecA with ATPase motifs including the RadA KNRFG motif, while the C-terminus is homologous to Lon protease.</text>
</comment>
<evidence type="ECO:0000256" key="10">
    <source>
        <dbReference type="ARBA" id="ARBA00023204"/>
    </source>
</evidence>
<dbReference type="SUPFAM" id="SSF52540">
    <property type="entry name" value="P-loop containing nucleoside triphosphate hydrolases"/>
    <property type="match status" value="1"/>
</dbReference>
<evidence type="ECO:0000256" key="4">
    <source>
        <dbReference type="ARBA" id="ARBA00022771"/>
    </source>
</evidence>
<proteinExistence type="inferred from homology"/>
<keyword evidence="9 11" id="KW-0238">DNA-binding</keyword>
<evidence type="ECO:0000256" key="6">
    <source>
        <dbReference type="ARBA" id="ARBA00022833"/>
    </source>
</evidence>
<keyword evidence="10 11" id="KW-0234">DNA repair</keyword>
<evidence type="ECO:0000256" key="7">
    <source>
        <dbReference type="ARBA" id="ARBA00022840"/>
    </source>
</evidence>
<accession>A0A7C4R2H3</accession>
<comment type="caution">
    <text evidence="15">The sequence shown here is derived from an EMBL/GenBank/DDBJ whole genome shotgun (WGS) entry which is preliminary data.</text>
</comment>
<dbReference type="InterPro" id="IPR004504">
    <property type="entry name" value="DNA_repair_RadA"/>
</dbReference>
<evidence type="ECO:0000256" key="2">
    <source>
        <dbReference type="ARBA" id="ARBA00022741"/>
    </source>
</evidence>
<keyword evidence="8 11" id="KW-0346">Stress response</keyword>